<evidence type="ECO:0000259" key="3">
    <source>
        <dbReference type="PROSITE" id="PS50851"/>
    </source>
</evidence>
<keyword evidence="2" id="KW-1133">Transmembrane helix</keyword>
<feature type="compositionally biased region" description="Basic and acidic residues" evidence="1">
    <location>
        <begin position="818"/>
        <end position="830"/>
    </location>
</feature>
<feature type="region of interest" description="Disordered" evidence="1">
    <location>
        <begin position="1046"/>
        <end position="1087"/>
    </location>
</feature>
<keyword evidence="6" id="KW-1185">Reference proteome</keyword>
<feature type="region of interest" description="Disordered" evidence="1">
    <location>
        <begin position="743"/>
        <end position="773"/>
    </location>
</feature>
<comment type="caution">
    <text evidence="5">The sequence shown here is derived from an EMBL/GenBank/DDBJ whole genome shotgun (WGS) entry which is preliminary data.</text>
</comment>
<feature type="region of interest" description="Disordered" evidence="1">
    <location>
        <begin position="1303"/>
        <end position="1340"/>
    </location>
</feature>
<dbReference type="PROSITE" id="PS51782">
    <property type="entry name" value="LYSM"/>
    <property type="match status" value="1"/>
</dbReference>
<feature type="domain" description="LysM" evidence="4">
    <location>
        <begin position="1337"/>
        <end position="1384"/>
    </location>
</feature>
<feature type="compositionally biased region" description="Basic and acidic residues" evidence="1">
    <location>
        <begin position="1304"/>
        <end position="1316"/>
    </location>
</feature>
<feature type="domain" description="CheW-like" evidence="3">
    <location>
        <begin position="165"/>
        <end position="304"/>
    </location>
</feature>
<feature type="region of interest" description="Disordered" evidence="1">
    <location>
        <begin position="1108"/>
        <end position="1183"/>
    </location>
</feature>
<dbReference type="GO" id="GO:0006935">
    <property type="term" value="P:chemotaxis"/>
    <property type="evidence" value="ECO:0007669"/>
    <property type="project" value="InterPro"/>
</dbReference>
<feature type="compositionally biased region" description="Basic and acidic residues" evidence="1">
    <location>
        <begin position="747"/>
        <end position="762"/>
    </location>
</feature>
<dbReference type="Gene3D" id="2.40.50.180">
    <property type="entry name" value="CheA-289, Domain 4"/>
    <property type="match status" value="1"/>
</dbReference>
<proteinExistence type="predicted"/>
<dbReference type="InterPro" id="IPR036061">
    <property type="entry name" value="CheW-like_dom_sf"/>
</dbReference>
<evidence type="ECO:0000313" key="5">
    <source>
        <dbReference type="EMBL" id="RWX46376.1"/>
    </source>
</evidence>
<dbReference type="SMART" id="SM00260">
    <property type="entry name" value="CheW"/>
    <property type="match status" value="1"/>
</dbReference>
<feature type="compositionally biased region" description="Polar residues" evidence="1">
    <location>
        <begin position="1111"/>
        <end position="1136"/>
    </location>
</feature>
<dbReference type="CDD" id="cd00118">
    <property type="entry name" value="LysM"/>
    <property type="match status" value="1"/>
</dbReference>
<protein>
    <submittedName>
        <fullName evidence="5">Chemotaxis signal transduction protein</fullName>
    </submittedName>
</protein>
<dbReference type="SUPFAM" id="SSF50341">
    <property type="entry name" value="CheW-like"/>
    <property type="match status" value="3"/>
</dbReference>
<keyword evidence="2" id="KW-0472">Membrane</keyword>
<dbReference type="Proteomes" id="UP000287853">
    <property type="component" value="Unassembled WGS sequence"/>
</dbReference>
<dbReference type="InterPro" id="IPR036779">
    <property type="entry name" value="LysM_dom_sf"/>
</dbReference>
<feature type="region of interest" description="Disordered" evidence="1">
    <location>
        <begin position="683"/>
        <end position="715"/>
    </location>
</feature>
<dbReference type="EMBL" id="MTKO01000065">
    <property type="protein sequence ID" value="RWX46376.1"/>
    <property type="molecule type" value="Genomic_DNA"/>
</dbReference>
<feature type="transmembrane region" description="Helical" evidence="2">
    <location>
        <begin position="977"/>
        <end position="999"/>
    </location>
</feature>
<dbReference type="SMART" id="SM00257">
    <property type="entry name" value="LysM"/>
    <property type="match status" value="1"/>
</dbReference>
<sequence>MRELLLLDLAGFRCGIWKEDILSHEEQIIHWLTDNNGAVTAIAMMGAHPVSLADLSYCIGLPPARRAGRYPVLVPVDHDFSVSFVVEQEAGMAQVPSSAIFSLPAYLQTPFIDSCVQRNGKLIPLINIRAIHCWLSTTDYTHTPPEPQFCISGLKEEREERASTLTALRVFTCKKKSFAASADYFFSKQAVSPGVLTPLPLLPEFVRGITLHSNRMLTVFDIPRYLQLSSEAEGDEKKWLIGEVEGQGFAFVVDADLGLLPAGSAPLAVLPLLVRSDWQQRVAFHDRKIIPVLDFKEMLARKPDECSQTLPRDLGSDGRFEVVFGKQQVEIVEFSLCKMVHALPDLEVADIIPFSHCQRLAGARGLVAGVTLYRKELLPVIDPARSYGRESSPSGDWKLLLIYNGDLRVLVLVEDVLGKRSLNVSEQRALPFTVPHSSVYGCYPVAGRVGLIFNILALTAYFDDDQQISELSFFADDLLPPVTSFFEEQKDDASVSSLEFGSEDPVANDWEVKQNASVLLAKEQDTLVQSVVASMLSRKEGAIGCTEELEEVGDSVSDIWEESDDVFSSVVAAMLSRKGNNSKNLNGLDSEGEAVGQAAKVASDVPLEASPVLLTEERDALMRSTLAARLLREGEDTSVPEIHEELREEQAVDAAFDKSQHLAEPLAIQADSTLVVLQNPLQEDEERGADGQQVKKEEGISISPEHSGPLEGTAGDGCLSDVPVILFTDEQDPLLQSSLSAVFSQQKDGEDRAEKLAAEREPLTPPKKPKEKTVIDELACATRGDAPDSDFQEKDEGSIEGLQNAGAINSEFSSSAARDAESNTERKVDSIDGADEQMEKKARKELVPAIEVTEGGVKEEDLPLDVPEQLKDGKEALLVPDTWNVFEDADAFPELKDFSRQVPATQQADSPLFIPHDDFVKQVKFPSLVSPDPREIKKKLDKARQKERDILFKDVVHEPVIEPQALPQQDKESRRRFRLWMILLLPGLVSGFLLWLFVFKNEDVSRGKSIKSKSQLSKISSVASPNIQGEVPVNIERGNLTVKNVEGNNYSPSVVSSPALSKSESTLAGQEETEEEISEAPVDQPVQAIPEQISTNNLLEDFPEKIGADSESVSRNGGTQQGKTEYQGQDQKSSIESVHGNDDSVDEVVSKNAVSMEKDPVEGSAVAFSDNTDAEDESQEEGSQKVVMMLLQGIKRAHGELDITPSIDWSQANEQSMEQKLPVPAAYFFQGISLDTVGDGKEAGIKGISVRRIVDSSASDDRSKWIVKENVTVQSMPREKKQVDVSLAQTIFVSMELAFAPSTETDRSGDLRKETRAPLNQKKSSLMSPAKGTSGHTRHTVNKGDTLWNISEQYTGSGFNYLDVAKKNKIANPDLIYPAQQVTLPAQK</sequence>
<evidence type="ECO:0000259" key="4">
    <source>
        <dbReference type="PROSITE" id="PS51782"/>
    </source>
</evidence>
<dbReference type="SUPFAM" id="SSF54106">
    <property type="entry name" value="LysM domain"/>
    <property type="match status" value="1"/>
</dbReference>
<dbReference type="InterPro" id="IPR052196">
    <property type="entry name" value="Bact_Kbp"/>
</dbReference>
<dbReference type="InterPro" id="IPR002545">
    <property type="entry name" value="CheW-lke_dom"/>
</dbReference>
<feature type="domain" description="CheW-like" evidence="3">
    <location>
        <begin position="328"/>
        <end position="464"/>
    </location>
</feature>
<dbReference type="Gene3D" id="3.10.350.10">
    <property type="entry name" value="LysM domain"/>
    <property type="match status" value="1"/>
</dbReference>
<dbReference type="Pfam" id="PF01584">
    <property type="entry name" value="CheW"/>
    <property type="match status" value="2"/>
</dbReference>
<dbReference type="PANTHER" id="PTHR34700">
    <property type="entry name" value="POTASSIUM BINDING PROTEIN KBP"/>
    <property type="match status" value="1"/>
</dbReference>
<dbReference type="Pfam" id="PF01476">
    <property type="entry name" value="LysM"/>
    <property type="match status" value="1"/>
</dbReference>
<organism evidence="5 6">
    <name type="scientific">Candidatus Electrothrix aarhusensis</name>
    <dbReference type="NCBI Taxonomy" id="1859131"/>
    <lineage>
        <taxon>Bacteria</taxon>
        <taxon>Pseudomonadati</taxon>
        <taxon>Thermodesulfobacteriota</taxon>
        <taxon>Desulfobulbia</taxon>
        <taxon>Desulfobulbales</taxon>
        <taxon>Desulfobulbaceae</taxon>
        <taxon>Candidatus Electrothrix</taxon>
    </lineage>
</organism>
<accession>A0A444IZU4</accession>
<gene>
    <name evidence="5" type="ORF">H206_01562</name>
</gene>
<dbReference type="GO" id="GO:0007165">
    <property type="term" value="P:signal transduction"/>
    <property type="evidence" value="ECO:0007669"/>
    <property type="project" value="InterPro"/>
</dbReference>
<keyword evidence="2" id="KW-0812">Transmembrane</keyword>
<feature type="region of interest" description="Disordered" evidence="1">
    <location>
        <begin position="812"/>
        <end position="835"/>
    </location>
</feature>
<reference evidence="5 6" key="1">
    <citation type="submission" date="2017-01" db="EMBL/GenBank/DDBJ databases">
        <title>The cable genome- insights into the physiology and evolution of filamentous bacteria capable of sulfide oxidation via long distance electron transfer.</title>
        <authorList>
            <person name="Schreiber L."/>
            <person name="Bjerg J.T."/>
            <person name="Boggild A."/>
            <person name="Van De Vossenberg J."/>
            <person name="Meysman F."/>
            <person name="Nielsen L.P."/>
            <person name="Schramm A."/>
            <person name="Kjeldsen K.U."/>
        </authorList>
    </citation>
    <scope>NUCLEOTIDE SEQUENCE [LARGE SCALE GENOMIC DNA]</scope>
    <source>
        <strain evidence="5">MCF</strain>
    </source>
</reference>
<evidence type="ECO:0000256" key="1">
    <source>
        <dbReference type="SAM" id="MobiDB-lite"/>
    </source>
</evidence>
<feature type="compositionally biased region" description="Polar residues" evidence="1">
    <location>
        <begin position="1046"/>
        <end position="1068"/>
    </location>
</feature>
<evidence type="ECO:0000313" key="6">
    <source>
        <dbReference type="Proteomes" id="UP000287853"/>
    </source>
</evidence>
<dbReference type="PROSITE" id="PS50851">
    <property type="entry name" value="CHEW"/>
    <property type="match status" value="2"/>
</dbReference>
<name>A0A444IZU4_9BACT</name>
<dbReference type="PANTHER" id="PTHR34700:SF4">
    <property type="entry name" value="PHAGE-LIKE ELEMENT PBSX PROTEIN XKDP"/>
    <property type="match status" value="1"/>
</dbReference>
<evidence type="ECO:0000256" key="2">
    <source>
        <dbReference type="SAM" id="Phobius"/>
    </source>
</evidence>
<dbReference type="InterPro" id="IPR018392">
    <property type="entry name" value="LysM"/>
</dbReference>